<dbReference type="GO" id="GO:0003700">
    <property type="term" value="F:DNA-binding transcription factor activity"/>
    <property type="evidence" value="ECO:0007669"/>
    <property type="project" value="InterPro"/>
</dbReference>
<name>A0AAV3NWK7_LITER</name>
<evidence type="ECO:0000256" key="2">
    <source>
        <dbReference type="SAM" id="SignalP"/>
    </source>
</evidence>
<keyword evidence="5" id="KW-1185">Reference proteome</keyword>
<feature type="signal peptide" evidence="2">
    <location>
        <begin position="1"/>
        <end position="19"/>
    </location>
</feature>
<organism evidence="4 5">
    <name type="scientific">Lithospermum erythrorhizon</name>
    <name type="common">Purple gromwell</name>
    <name type="synonym">Lithospermum officinale var. erythrorhizon</name>
    <dbReference type="NCBI Taxonomy" id="34254"/>
    <lineage>
        <taxon>Eukaryota</taxon>
        <taxon>Viridiplantae</taxon>
        <taxon>Streptophyta</taxon>
        <taxon>Embryophyta</taxon>
        <taxon>Tracheophyta</taxon>
        <taxon>Spermatophyta</taxon>
        <taxon>Magnoliopsida</taxon>
        <taxon>eudicotyledons</taxon>
        <taxon>Gunneridae</taxon>
        <taxon>Pentapetalae</taxon>
        <taxon>asterids</taxon>
        <taxon>lamiids</taxon>
        <taxon>Boraginales</taxon>
        <taxon>Boraginaceae</taxon>
        <taxon>Boraginoideae</taxon>
        <taxon>Lithospermeae</taxon>
        <taxon>Lithospermum</taxon>
    </lineage>
</organism>
<accession>A0AAV3NWK7</accession>
<dbReference type="GO" id="GO:0005634">
    <property type="term" value="C:nucleus"/>
    <property type="evidence" value="ECO:0007669"/>
    <property type="project" value="InterPro"/>
</dbReference>
<protein>
    <recommendedName>
        <fullName evidence="3">K-box domain-containing protein</fullName>
    </recommendedName>
</protein>
<dbReference type="AlphaFoldDB" id="A0AAV3NWK7"/>
<gene>
    <name evidence="4" type="ORF">LIER_03907</name>
</gene>
<dbReference type="PROSITE" id="PS51297">
    <property type="entry name" value="K_BOX"/>
    <property type="match status" value="1"/>
</dbReference>
<dbReference type="Pfam" id="PF01486">
    <property type="entry name" value="K-box"/>
    <property type="match status" value="1"/>
</dbReference>
<evidence type="ECO:0000313" key="5">
    <source>
        <dbReference type="Proteomes" id="UP001454036"/>
    </source>
</evidence>
<feature type="compositionally biased region" description="Polar residues" evidence="1">
    <location>
        <begin position="140"/>
        <end position="151"/>
    </location>
</feature>
<dbReference type="EMBL" id="BAABME010000483">
    <property type="protein sequence ID" value="GAA0143156.1"/>
    <property type="molecule type" value="Genomic_DNA"/>
</dbReference>
<feature type="domain" description="K-box" evidence="3">
    <location>
        <begin position="41"/>
        <end position="129"/>
    </location>
</feature>
<reference evidence="4 5" key="1">
    <citation type="submission" date="2024-01" db="EMBL/GenBank/DDBJ databases">
        <title>The complete chloroplast genome sequence of Lithospermum erythrorhizon: insights into the phylogenetic relationship among Boraginaceae species and the maternal lineages of purple gromwells.</title>
        <authorList>
            <person name="Okada T."/>
            <person name="Watanabe K."/>
        </authorList>
    </citation>
    <scope>NUCLEOTIDE SEQUENCE [LARGE SCALE GENOMIC DNA]</scope>
</reference>
<comment type="caution">
    <text evidence="4">The sequence shown here is derived from an EMBL/GenBank/DDBJ whole genome shotgun (WGS) entry which is preliminary data.</text>
</comment>
<evidence type="ECO:0000259" key="3">
    <source>
        <dbReference type="PROSITE" id="PS51297"/>
    </source>
</evidence>
<evidence type="ECO:0000256" key="1">
    <source>
        <dbReference type="SAM" id="MobiDB-lite"/>
    </source>
</evidence>
<proteinExistence type="predicted"/>
<sequence>MYYILIGTYLLLLSSLTEIIQRYHNYVELEANESNAICETEQQDHSKMETFLTVKELLHATERHLEDPAQLSRTDFVNLEDQLQGALLETRARKTHLMMADVTILKEKEKMLIEENRLLSEEIALAGKKTDEGNEETDGHLNQTPPTLKLF</sequence>
<dbReference type="InterPro" id="IPR002487">
    <property type="entry name" value="TF_Kbox"/>
</dbReference>
<keyword evidence="2" id="KW-0732">Signal</keyword>
<dbReference type="Proteomes" id="UP001454036">
    <property type="component" value="Unassembled WGS sequence"/>
</dbReference>
<evidence type="ECO:0000313" key="4">
    <source>
        <dbReference type="EMBL" id="GAA0143156.1"/>
    </source>
</evidence>
<feature type="chain" id="PRO_5043954757" description="K-box domain-containing protein" evidence="2">
    <location>
        <begin position="20"/>
        <end position="151"/>
    </location>
</feature>
<feature type="region of interest" description="Disordered" evidence="1">
    <location>
        <begin position="128"/>
        <end position="151"/>
    </location>
</feature>